<keyword evidence="4 7" id="KW-0378">Hydrolase</keyword>
<evidence type="ECO:0000256" key="6">
    <source>
        <dbReference type="PIRSR" id="PIRSR601461-1"/>
    </source>
</evidence>
<dbReference type="InterPro" id="IPR032861">
    <property type="entry name" value="TAXi_N"/>
</dbReference>
<dbReference type="InterPro" id="IPR001969">
    <property type="entry name" value="Aspartic_peptidase_AS"/>
</dbReference>
<evidence type="ECO:0000256" key="2">
    <source>
        <dbReference type="ARBA" id="ARBA00022670"/>
    </source>
</evidence>
<dbReference type="PANTHER" id="PTHR47967">
    <property type="entry name" value="OS07G0603500 PROTEIN-RELATED"/>
    <property type="match status" value="1"/>
</dbReference>
<dbReference type="PROSITE" id="PS00141">
    <property type="entry name" value="ASP_PROTEASE"/>
    <property type="match status" value="1"/>
</dbReference>
<dbReference type="AlphaFoldDB" id="A0A9D4YJS4"/>
<dbReference type="InterPro" id="IPR034161">
    <property type="entry name" value="Pepsin-like_plant"/>
</dbReference>
<feature type="signal peptide" evidence="9">
    <location>
        <begin position="1"/>
        <end position="39"/>
    </location>
</feature>
<dbReference type="Proteomes" id="UP001058974">
    <property type="component" value="Chromosome 1"/>
</dbReference>
<evidence type="ECO:0000313" key="12">
    <source>
        <dbReference type="Proteomes" id="UP001058974"/>
    </source>
</evidence>
<dbReference type="InterPro" id="IPR021109">
    <property type="entry name" value="Peptidase_aspartic_dom_sf"/>
</dbReference>
<comment type="similarity">
    <text evidence="1 7">Belongs to the peptidase A1 family.</text>
</comment>
<feature type="active site" evidence="6">
    <location>
        <position position="145"/>
    </location>
</feature>
<dbReference type="InterPro" id="IPR032799">
    <property type="entry name" value="TAXi_C"/>
</dbReference>
<evidence type="ECO:0000256" key="8">
    <source>
        <dbReference type="SAM" id="MobiDB-lite"/>
    </source>
</evidence>
<dbReference type="EMBL" id="JAMSHJ010000001">
    <property type="protein sequence ID" value="KAI5440876.1"/>
    <property type="molecule type" value="Genomic_DNA"/>
</dbReference>
<evidence type="ECO:0000256" key="7">
    <source>
        <dbReference type="RuleBase" id="RU000454"/>
    </source>
</evidence>
<gene>
    <name evidence="11" type="ORF">KIW84_010367</name>
</gene>
<keyword evidence="3 7" id="KW-0064">Aspartyl protease</keyword>
<dbReference type="InterPro" id="IPR033121">
    <property type="entry name" value="PEPTIDASE_A1"/>
</dbReference>
<dbReference type="PROSITE" id="PS51767">
    <property type="entry name" value="PEPTIDASE_A1"/>
    <property type="match status" value="1"/>
</dbReference>
<accession>A0A9D4YJS4</accession>
<dbReference type="CDD" id="cd05476">
    <property type="entry name" value="pepsin_A_like_plant"/>
    <property type="match status" value="1"/>
</dbReference>
<feature type="non-terminal residue" evidence="11">
    <location>
        <position position="537"/>
    </location>
</feature>
<keyword evidence="5" id="KW-0325">Glycoprotein</keyword>
<dbReference type="PRINTS" id="PR00792">
    <property type="entry name" value="PEPSIN"/>
</dbReference>
<feature type="active site" evidence="6">
    <location>
        <position position="415"/>
    </location>
</feature>
<feature type="domain" description="Peptidase A1" evidence="10">
    <location>
        <begin position="127"/>
        <end position="532"/>
    </location>
</feature>
<dbReference type="PANTHER" id="PTHR47967:SF69">
    <property type="entry name" value="ASPARTIC PROTEINASE NANA, CHLOROPLAST"/>
    <property type="match status" value="1"/>
</dbReference>
<feature type="chain" id="PRO_5039513083" description="Peptidase A1 domain-containing protein" evidence="9">
    <location>
        <begin position="40"/>
        <end position="537"/>
    </location>
</feature>
<dbReference type="Pfam" id="PF14541">
    <property type="entry name" value="TAXi_C"/>
    <property type="match status" value="1"/>
</dbReference>
<sequence>HNLPLYHSTFCIHTPISMQMKRKWIQIIMTLLLIQLIVAHNSYEDENGDDETLSLELVHRHDSRFGGDDVDQVEAIKGFIQRDLFRREQMDHRKGINQGHHRRKDMEVKKEFQMSMHSGRDYAVGEYFVEVEVGTPGQSFWLVADTGSELTWFNSIPHLQTRKHHLQHKKHHHHHHHNHHGKHKHKHKHKGGSKTKSKKKTKSKTKSRTPTKRDDPNDPCSGIFCPHRSHSFQKLPCSSKVCTEDLSGVFSLSYCPNNSDPCLFDISYADGSSATGYFGVETISVNLTNGGKGKLENVTIGCTLSVLNGITFTENTGGILGLGFTKGSFVDRASLKYNTKFSYCLVDHLSHRNVSSYLTFGNPKVKLLDEMKTTELFLYQPFYGVNVTGISVGREMLKIPPTVWDFQAEGGMIIDSGTTLAALVLEAYDPVVEALTNSLKHVKRVDKSLGDLDFCFESEGFDPSSMPSLVFHFGGGVKFAPPVKSYVIDFGPNVKCLGFVPINGTGVSVIGNIMQQSHLWQIDVYQNTVSFAPSRCG</sequence>
<name>A0A9D4YJS4_PEA</name>
<organism evidence="11 12">
    <name type="scientific">Pisum sativum</name>
    <name type="common">Garden pea</name>
    <name type="synonym">Lathyrus oleraceus</name>
    <dbReference type="NCBI Taxonomy" id="3888"/>
    <lineage>
        <taxon>Eukaryota</taxon>
        <taxon>Viridiplantae</taxon>
        <taxon>Streptophyta</taxon>
        <taxon>Embryophyta</taxon>
        <taxon>Tracheophyta</taxon>
        <taxon>Spermatophyta</taxon>
        <taxon>Magnoliopsida</taxon>
        <taxon>eudicotyledons</taxon>
        <taxon>Gunneridae</taxon>
        <taxon>Pentapetalae</taxon>
        <taxon>rosids</taxon>
        <taxon>fabids</taxon>
        <taxon>Fabales</taxon>
        <taxon>Fabaceae</taxon>
        <taxon>Papilionoideae</taxon>
        <taxon>50 kb inversion clade</taxon>
        <taxon>NPAAA clade</taxon>
        <taxon>Hologalegina</taxon>
        <taxon>IRL clade</taxon>
        <taxon>Fabeae</taxon>
        <taxon>Lathyrus</taxon>
    </lineage>
</organism>
<evidence type="ECO:0000256" key="5">
    <source>
        <dbReference type="ARBA" id="ARBA00023180"/>
    </source>
</evidence>
<feature type="region of interest" description="Disordered" evidence="8">
    <location>
        <begin position="161"/>
        <end position="219"/>
    </location>
</feature>
<dbReference type="SUPFAM" id="SSF50630">
    <property type="entry name" value="Acid proteases"/>
    <property type="match status" value="1"/>
</dbReference>
<keyword evidence="9" id="KW-0732">Signal</keyword>
<dbReference type="InterPro" id="IPR001461">
    <property type="entry name" value="Aspartic_peptidase_A1"/>
</dbReference>
<feature type="compositionally biased region" description="Basic residues" evidence="8">
    <location>
        <begin position="161"/>
        <end position="210"/>
    </location>
</feature>
<evidence type="ECO:0000256" key="1">
    <source>
        <dbReference type="ARBA" id="ARBA00007447"/>
    </source>
</evidence>
<evidence type="ECO:0000256" key="4">
    <source>
        <dbReference type="ARBA" id="ARBA00022801"/>
    </source>
</evidence>
<keyword evidence="12" id="KW-1185">Reference proteome</keyword>
<dbReference type="Gramene" id="Psat01G0036700-T1">
    <property type="protein sequence ID" value="KAI5440876.1"/>
    <property type="gene ID" value="KIW84_010367"/>
</dbReference>
<dbReference type="GO" id="GO:0006508">
    <property type="term" value="P:proteolysis"/>
    <property type="evidence" value="ECO:0007669"/>
    <property type="project" value="UniProtKB-KW"/>
</dbReference>
<dbReference type="GO" id="GO:0004190">
    <property type="term" value="F:aspartic-type endopeptidase activity"/>
    <property type="evidence" value="ECO:0007669"/>
    <property type="project" value="UniProtKB-KW"/>
</dbReference>
<dbReference type="InterPro" id="IPR051708">
    <property type="entry name" value="Plant_Aspart_Prot_A1"/>
</dbReference>
<protein>
    <recommendedName>
        <fullName evidence="10">Peptidase A1 domain-containing protein</fullName>
    </recommendedName>
</protein>
<dbReference type="Pfam" id="PF14543">
    <property type="entry name" value="TAXi_N"/>
    <property type="match status" value="2"/>
</dbReference>
<dbReference type="FunFam" id="2.40.70.10:FF:000033">
    <property type="entry name" value="Aspartyl protease family protein"/>
    <property type="match status" value="1"/>
</dbReference>
<evidence type="ECO:0000259" key="10">
    <source>
        <dbReference type="PROSITE" id="PS51767"/>
    </source>
</evidence>
<proteinExistence type="inferred from homology"/>
<evidence type="ECO:0000313" key="11">
    <source>
        <dbReference type="EMBL" id="KAI5440876.1"/>
    </source>
</evidence>
<evidence type="ECO:0000256" key="3">
    <source>
        <dbReference type="ARBA" id="ARBA00022750"/>
    </source>
</evidence>
<reference evidence="11 12" key="1">
    <citation type="journal article" date="2022" name="Nat. Genet.">
        <title>Improved pea reference genome and pan-genome highlight genomic features and evolutionary characteristics.</title>
        <authorList>
            <person name="Yang T."/>
            <person name="Liu R."/>
            <person name="Luo Y."/>
            <person name="Hu S."/>
            <person name="Wang D."/>
            <person name="Wang C."/>
            <person name="Pandey M.K."/>
            <person name="Ge S."/>
            <person name="Xu Q."/>
            <person name="Li N."/>
            <person name="Li G."/>
            <person name="Huang Y."/>
            <person name="Saxena R.K."/>
            <person name="Ji Y."/>
            <person name="Li M."/>
            <person name="Yan X."/>
            <person name="He Y."/>
            <person name="Liu Y."/>
            <person name="Wang X."/>
            <person name="Xiang C."/>
            <person name="Varshney R.K."/>
            <person name="Ding H."/>
            <person name="Gao S."/>
            <person name="Zong X."/>
        </authorList>
    </citation>
    <scope>NUCLEOTIDE SEQUENCE [LARGE SCALE GENOMIC DNA]</scope>
    <source>
        <strain evidence="11 12">cv. Zhongwan 6</strain>
    </source>
</reference>
<keyword evidence="2 7" id="KW-0645">Protease</keyword>
<dbReference type="Gene3D" id="2.40.70.10">
    <property type="entry name" value="Acid Proteases"/>
    <property type="match status" value="2"/>
</dbReference>
<comment type="caution">
    <text evidence="11">The sequence shown here is derived from an EMBL/GenBank/DDBJ whole genome shotgun (WGS) entry which is preliminary data.</text>
</comment>
<evidence type="ECO:0000256" key="9">
    <source>
        <dbReference type="SAM" id="SignalP"/>
    </source>
</evidence>